<gene>
    <name evidence="2" type="ORF">OIU79_011166</name>
</gene>
<dbReference type="OrthoDB" id="10396367at2759"/>
<sequence>MAEDDTHPPMSYQLHASELESPQTAGHASSRYRLGSFRSGPHLGRVSGPHHFFPDDVAGNPETVWSWRKRGPAMGSLGPMARLDLADSIVSEEPSSSSRVGEDSVPGWSWILQYLSDTEEDLLMEKALFTDDEETEELLPSSTPEPSPALFPSSSRGTESETRAPAMFLLVWWGWRKVLAMDFGGRRKCW</sequence>
<dbReference type="EMBL" id="JAPFFK010000016">
    <property type="protein sequence ID" value="KAJ6706679.1"/>
    <property type="molecule type" value="Genomic_DNA"/>
</dbReference>
<evidence type="ECO:0000313" key="3">
    <source>
        <dbReference type="Proteomes" id="UP001151532"/>
    </source>
</evidence>
<reference evidence="2" key="1">
    <citation type="submission" date="2022-11" db="EMBL/GenBank/DDBJ databases">
        <authorList>
            <person name="Hyden B.L."/>
            <person name="Feng K."/>
            <person name="Yates T."/>
            <person name="Jawdy S."/>
            <person name="Smart L.B."/>
            <person name="Muchero W."/>
        </authorList>
    </citation>
    <scope>NUCLEOTIDE SEQUENCE</scope>
    <source>
        <tissue evidence="2">Shoot tip</tissue>
    </source>
</reference>
<name>A0A9Q0QII4_SALPP</name>
<proteinExistence type="predicted"/>
<reference evidence="2" key="2">
    <citation type="journal article" date="2023" name="Int. J. Mol. Sci.">
        <title>De Novo Assembly and Annotation of 11 Diverse Shrub Willow (Salix) Genomes Reveals Novel Gene Organization in Sex-Linked Regions.</title>
        <authorList>
            <person name="Hyden B."/>
            <person name="Feng K."/>
            <person name="Yates T.B."/>
            <person name="Jawdy S."/>
            <person name="Cereghino C."/>
            <person name="Smart L.B."/>
            <person name="Muchero W."/>
        </authorList>
    </citation>
    <scope>NUCLEOTIDE SEQUENCE</scope>
    <source>
        <tissue evidence="2">Shoot tip</tissue>
    </source>
</reference>
<evidence type="ECO:0000256" key="1">
    <source>
        <dbReference type="SAM" id="MobiDB-lite"/>
    </source>
</evidence>
<feature type="region of interest" description="Disordered" evidence="1">
    <location>
        <begin position="1"/>
        <end position="33"/>
    </location>
</feature>
<evidence type="ECO:0000313" key="2">
    <source>
        <dbReference type="EMBL" id="KAJ6706679.1"/>
    </source>
</evidence>
<keyword evidence="3" id="KW-1185">Reference proteome</keyword>
<accession>A0A9Q0QII4</accession>
<organism evidence="2 3">
    <name type="scientific">Salix purpurea</name>
    <name type="common">Purple osier willow</name>
    <dbReference type="NCBI Taxonomy" id="77065"/>
    <lineage>
        <taxon>Eukaryota</taxon>
        <taxon>Viridiplantae</taxon>
        <taxon>Streptophyta</taxon>
        <taxon>Embryophyta</taxon>
        <taxon>Tracheophyta</taxon>
        <taxon>Spermatophyta</taxon>
        <taxon>Magnoliopsida</taxon>
        <taxon>eudicotyledons</taxon>
        <taxon>Gunneridae</taxon>
        <taxon>Pentapetalae</taxon>
        <taxon>rosids</taxon>
        <taxon>fabids</taxon>
        <taxon>Malpighiales</taxon>
        <taxon>Salicaceae</taxon>
        <taxon>Saliceae</taxon>
        <taxon>Salix</taxon>
    </lineage>
</organism>
<comment type="caution">
    <text evidence="2">The sequence shown here is derived from an EMBL/GenBank/DDBJ whole genome shotgun (WGS) entry which is preliminary data.</text>
</comment>
<dbReference type="Proteomes" id="UP001151532">
    <property type="component" value="Chromosome 3"/>
</dbReference>
<dbReference type="AlphaFoldDB" id="A0A9Q0QII4"/>
<protein>
    <submittedName>
        <fullName evidence="2">Uncharacterized protein</fullName>
    </submittedName>
</protein>
<feature type="region of interest" description="Disordered" evidence="1">
    <location>
        <begin position="133"/>
        <end position="159"/>
    </location>
</feature>